<accession>A0ABD3SBB0</accession>
<feature type="region of interest" description="Disordered" evidence="1">
    <location>
        <begin position="56"/>
        <end position="97"/>
    </location>
</feature>
<protein>
    <submittedName>
        <fullName evidence="2">Uncharacterized protein</fullName>
    </submittedName>
</protein>
<feature type="compositionally biased region" description="Low complexity" evidence="1">
    <location>
        <begin position="71"/>
        <end position="80"/>
    </location>
</feature>
<evidence type="ECO:0000256" key="1">
    <source>
        <dbReference type="SAM" id="MobiDB-lite"/>
    </source>
</evidence>
<comment type="caution">
    <text evidence="2">The sequence shown here is derived from an EMBL/GenBank/DDBJ whole genome shotgun (WGS) entry which is preliminary data.</text>
</comment>
<proteinExistence type="predicted"/>
<keyword evidence="3" id="KW-1185">Reference proteome</keyword>
<dbReference type="EMBL" id="JALLPB020000087">
    <property type="protein sequence ID" value="KAL3821711.1"/>
    <property type="molecule type" value="Genomic_DNA"/>
</dbReference>
<dbReference type="Proteomes" id="UP001530377">
    <property type="component" value="Unassembled WGS sequence"/>
</dbReference>
<name>A0ABD3SBB0_9STRA</name>
<evidence type="ECO:0000313" key="3">
    <source>
        <dbReference type="Proteomes" id="UP001530377"/>
    </source>
</evidence>
<evidence type="ECO:0000313" key="2">
    <source>
        <dbReference type="EMBL" id="KAL3821711.1"/>
    </source>
</evidence>
<organism evidence="2 3">
    <name type="scientific">Cyclostephanos tholiformis</name>
    <dbReference type="NCBI Taxonomy" id="382380"/>
    <lineage>
        <taxon>Eukaryota</taxon>
        <taxon>Sar</taxon>
        <taxon>Stramenopiles</taxon>
        <taxon>Ochrophyta</taxon>
        <taxon>Bacillariophyta</taxon>
        <taxon>Coscinodiscophyceae</taxon>
        <taxon>Thalassiosirophycidae</taxon>
        <taxon>Stephanodiscales</taxon>
        <taxon>Stephanodiscaceae</taxon>
        <taxon>Cyclostephanos</taxon>
    </lineage>
</organism>
<sequence length="97" mass="10336">MTTKDAPPATEMERIQRECASMAKSLVMMNEEERQLRTANAILARRAVVMGCTAGLDGGTRRGARRKAAAKKIASSSSSSLPEEILDEEGISPAPSS</sequence>
<gene>
    <name evidence="2" type="ORF">ACHAXA_003269</name>
</gene>
<dbReference type="AlphaFoldDB" id="A0ABD3SBB0"/>
<reference evidence="2 3" key="1">
    <citation type="submission" date="2024-10" db="EMBL/GenBank/DDBJ databases">
        <title>Updated reference genomes for cyclostephanoid diatoms.</title>
        <authorList>
            <person name="Roberts W.R."/>
            <person name="Alverson A.J."/>
        </authorList>
    </citation>
    <scope>NUCLEOTIDE SEQUENCE [LARGE SCALE GENOMIC DNA]</scope>
    <source>
        <strain evidence="2 3">AJA228-03</strain>
    </source>
</reference>